<feature type="non-terminal residue" evidence="3">
    <location>
        <position position="129"/>
    </location>
</feature>
<sequence>MTAAEAEIVRITTERGADDETNHRVYVAFDVDGEEHITEIGTYTSSYRVGKVIKIYYDNDNPDRVAVGDDYGISIFICAFGFIFIAVGGLSLIKEHRAYKRYLKNLRTVYATYTEVSVNENYSVNGHNP</sequence>
<evidence type="ECO:0000256" key="1">
    <source>
        <dbReference type="SAM" id="Phobius"/>
    </source>
</evidence>
<name>K1ST19_9ZZZZ</name>
<keyword evidence="1" id="KW-0812">Transmembrane</keyword>
<dbReference type="AlphaFoldDB" id="K1ST19"/>
<keyword evidence="1" id="KW-1133">Transmembrane helix</keyword>
<accession>K1ST19</accession>
<organism evidence="3">
    <name type="scientific">human gut metagenome</name>
    <dbReference type="NCBI Taxonomy" id="408170"/>
    <lineage>
        <taxon>unclassified sequences</taxon>
        <taxon>metagenomes</taxon>
        <taxon>organismal metagenomes</taxon>
    </lineage>
</organism>
<reference evidence="3" key="1">
    <citation type="journal article" date="2013" name="Environ. Microbiol.">
        <title>Microbiota from the distal guts of lean and obese adolescents exhibit partial functional redundancy besides clear differences in community structure.</title>
        <authorList>
            <person name="Ferrer M."/>
            <person name="Ruiz A."/>
            <person name="Lanza F."/>
            <person name="Haange S.B."/>
            <person name="Oberbach A."/>
            <person name="Till H."/>
            <person name="Bargiela R."/>
            <person name="Campoy C."/>
            <person name="Segura M.T."/>
            <person name="Richter M."/>
            <person name="von Bergen M."/>
            <person name="Seifert J."/>
            <person name="Suarez A."/>
        </authorList>
    </citation>
    <scope>NUCLEOTIDE SEQUENCE</scope>
</reference>
<feature type="domain" description="DUF3592" evidence="2">
    <location>
        <begin position="5"/>
        <end position="69"/>
    </location>
</feature>
<gene>
    <name evidence="3" type="ORF">OBE_08844</name>
</gene>
<comment type="caution">
    <text evidence="3">The sequence shown here is derived from an EMBL/GenBank/DDBJ whole genome shotgun (WGS) entry which is preliminary data.</text>
</comment>
<feature type="transmembrane region" description="Helical" evidence="1">
    <location>
        <begin position="71"/>
        <end position="93"/>
    </location>
</feature>
<keyword evidence="1" id="KW-0472">Membrane</keyword>
<protein>
    <recommendedName>
        <fullName evidence="2">DUF3592 domain-containing protein</fullName>
    </recommendedName>
</protein>
<dbReference type="Pfam" id="PF12158">
    <property type="entry name" value="DUF3592"/>
    <property type="match status" value="1"/>
</dbReference>
<proteinExistence type="predicted"/>
<dbReference type="InterPro" id="IPR021994">
    <property type="entry name" value="DUF3592"/>
</dbReference>
<dbReference type="EMBL" id="AJWZ01006116">
    <property type="protein sequence ID" value="EKC60693.1"/>
    <property type="molecule type" value="Genomic_DNA"/>
</dbReference>
<evidence type="ECO:0000313" key="3">
    <source>
        <dbReference type="EMBL" id="EKC60693.1"/>
    </source>
</evidence>
<evidence type="ECO:0000259" key="2">
    <source>
        <dbReference type="Pfam" id="PF12158"/>
    </source>
</evidence>